<gene>
    <name evidence="1" type="ORF">METZ01_LOCUS360997</name>
</gene>
<dbReference type="EMBL" id="UINC01128409">
    <property type="protein sequence ID" value="SVD08143.1"/>
    <property type="molecule type" value="Genomic_DNA"/>
</dbReference>
<protein>
    <submittedName>
        <fullName evidence="1">Uncharacterized protein</fullName>
    </submittedName>
</protein>
<name>A0A382SE61_9ZZZZ</name>
<proteinExistence type="predicted"/>
<reference evidence="1" key="1">
    <citation type="submission" date="2018-05" db="EMBL/GenBank/DDBJ databases">
        <authorList>
            <person name="Lanie J.A."/>
            <person name="Ng W.-L."/>
            <person name="Kazmierczak K.M."/>
            <person name="Andrzejewski T.M."/>
            <person name="Davidsen T.M."/>
            <person name="Wayne K.J."/>
            <person name="Tettelin H."/>
            <person name="Glass J.I."/>
            <person name="Rusch D."/>
            <person name="Podicherti R."/>
            <person name="Tsui H.-C.T."/>
            <person name="Winkler M.E."/>
        </authorList>
    </citation>
    <scope>NUCLEOTIDE SEQUENCE</scope>
</reference>
<dbReference type="AlphaFoldDB" id="A0A382SE61"/>
<organism evidence="1">
    <name type="scientific">marine metagenome</name>
    <dbReference type="NCBI Taxonomy" id="408172"/>
    <lineage>
        <taxon>unclassified sequences</taxon>
        <taxon>metagenomes</taxon>
        <taxon>ecological metagenomes</taxon>
    </lineage>
</organism>
<accession>A0A382SE61</accession>
<sequence>MLHQLDILRHTEYKVSIISIKSSDDIDEMAITQFEFISINV</sequence>
<evidence type="ECO:0000313" key="1">
    <source>
        <dbReference type="EMBL" id="SVD08143.1"/>
    </source>
</evidence>